<dbReference type="AlphaFoldDB" id="A0AAN9JZG9"/>
<proteinExistence type="predicted"/>
<organism evidence="1 2">
    <name type="scientific">Canavalia gladiata</name>
    <name type="common">Sword bean</name>
    <name type="synonym">Dolichos gladiatus</name>
    <dbReference type="NCBI Taxonomy" id="3824"/>
    <lineage>
        <taxon>Eukaryota</taxon>
        <taxon>Viridiplantae</taxon>
        <taxon>Streptophyta</taxon>
        <taxon>Embryophyta</taxon>
        <taxon>Tracheophyta</taxon>
        <taxon>Spermatophyta</taxon>
        <taxon>Magnoliopsida</taxon>
        <taxon>eudicotyledons</taxon>
        <taxon>Gunneridae</taxon>
        <taxon>Pentapetalae</taxon>
        <taxon>rosids</taxon>
        <taxon>fabids</taxon>
        <taxon>Fabales</taxon>
        <taxon>Fabaceae</taxon>
        <taxon>Papilionoideae</taxon>
        <taxon>50 kb inversion clade</taxon>
        <taxon>NPAAA clade</taxon>
        <taxon>indigoferoid/millettioid clade</taxon>
        <taxon>Phaseoleae</taxon>
        <taxon>Canavalia</taxon>
    </lineage>
</organism>
<keyword evidence="2" id="KW-1185">Reference proteome</keyword>
<sequence>MALMHKNQHTGPGESLQFCARTQNPSEFISRTIHVYKSNCICWGSLTKCTLLDTWTRNAIWITGSNYLCLIPFESFLRVSSNVQYLSISGWRLAKEVRQPVVVHVNISACFSPLSLKVALARSIEIDFPHLMAILPYSQVASHACMDVDQLRHPTKGSLLDCSRTFP</sequence>
<evidence type="ECO:0000313" key="1">
    <source>
        <dbReference type="EMBL" id="KAK7306772.1"/>
    </source>
</evidence>
<reference evidence="1 2" key="1">
    <citation type="submission" date="2024-01" db="EMBL/GenBank/DDBJ databases">
        <title>The genomes of 5 underutilized Papilionoideae crops provide insights into root nodulation and disease resistanc.</title>
        <authorList>
            <person name="Jiang F."/>
        </authorList>
    </citation>
    <scope>NUCLEOTIDE SEQUENCE [LARGE SCALE GENOMIC DNA]</scope>
    <source>
        <strain evidence="1">LVBAO_FW01</strain>
        <tissue evidence="1">Leaves</tissue>
    </source>
</reference>
<name>A0AAN9JZG9_CANGL</name>
<evidence type="ECO:0000313" key="2">
    <source>
        <dbReference type="Proteomes" id="UP001367508"/>
    </source>
</evidence>
<protein>
    <submittedName>
        <fullName evidence="1">Uncharacterized protein</fullName>
    </submittedName>
</protein>
<dbReference type="EMBL" id="JAYMYQ010000011">
    <property type="protein sequence ID" value="KAK7306772.1"/>
    <property type="molecule type" value="Genomic_DNA"/>
</dbReference>
<gene>
    <name evidence="1" type="ORF">VNO77_44728</name>
</gene>
<dbReference type="Proteomes" id="UP001367508">
    <property type="component" value="Unassembled WGS sequence"/>
</dbReference>
<accession>A0AAN9JZG9</accession>
<comment type="caution">
    <text evidence="1">The sequence shown here is derived from an EMBL/GenBank/DDBJ whole genome shotgun (WGS) entry which is preliminary data.</text>
</comment>